<organism evidence="1 2">
    <name type="scientific">Planococcus antarcticus DSM 14505</name>
    <dbReference type="NCBI Taxonomy" id="1185653"/>
    <lineage>
        <taxon>Bacteria</taxon>
        <taxon>Bacillati</taxon>
        <taxon>Bacillota</taxon>
        <taxon>Bacilli</taxon>
        <taxon>Bacillales</taxon>
        <taxon>Caryophanaceae</taxon>
        <taxon>Planococcus</taxon>
    </lineage>
</organism>
<keyword evidence="1" id="KW-0808">Transferase</keyword>
<name>A0AA87ILK5_9BACL</name>
<dbReference type="AlphaFoldDB" id="A0AA87ILK5"/>
<accession>A0AA87ILK5</accession>
<dbReference type="EMBL" id="AJYB01000023">
    <property type="protein sequence ID" value="EIM07070.1"/>
    <property type="molecule type" value="Genomic_DNA"/>
</dbReference>
<dbReference type="InterPro" id="IPR027417">
    <property type="entry name" value="P-loop_NTPase"/>
</dbReference>
<comment type="caution">
    <text evidence="1">The sequence shown here is derived from an EMBL/GenBank/DDBJ whole genome shotgun (WGS) entry which is preliminary data.</text>
</comment>
<protein>
    <submittedName>
        <fullName evidence="1">Shikimate kinase</fullName>
    </submittedName>
</protein>
<evidence type="ECO:0000313" key="2">
    <source>
        <dbReference type="Proteomes" id="UP000004725"/>
    </source>
</evidence>
<dbReference type="Proteomes" id="UP000004725">
    <property type="component" value="Unassembled WGS sequence"/>
</dbReference>
<evidence type="ECO:0000313" key="1">
    <source>
        <dbReference type="EMBL" id="EIM07070.1"/>
    </source>
</evidence>
<gene>
    <name evidence="1" type="ORF">A1A1_07839</name>
</gene>
<sequence length="152" mass="17765">MTIDMLYPLFGFSAETWRLSTLFREEIFKSVASSNEEGMIFTYVWAFDCKEDWDFVKKTQSIFESADGEVYFVELEANISERLQRNQSAHRLKHKPTKRNVAESELELIETKNKHRLNSLPYEIEEESYLRIDSTNQEAGTVAARIKAHLGF</sequence>
<proteinExistence type="predicted"/>
<keyword evidence="1" id="KW-0418">Kinase</keyword>
<reference evidence="1 2" key="1">
    <citation type="journal article" date="2012" name="J. Bacteriol.">
        <title>Genome Sequence of the Antarctic Psychrophile Bacterium Planococcus antarcticus DSM 14505.</title>
        <authorList>
            <person name="Margolles A."/>
            <person name="Gueimonde M."/>
            <person name="Sanchez B."/>
        </authorList>
    </citation>
    <scope>NUCLEOTIDE SEQUENCE [LARGE SCALE GENOMIC DNA]</scope>
    <source>
        <strain evidence="1 2">DSM 14505</strain>
    </source>
</reference>
<dbReference type="GO" id="GO:0016301">
    <property type="term" value="F:kinase activity"/>
    <property type="evidence" value="ECO:0007669"/>
    <property type="project" value="UniProtKB-KW"/>
</dbReference>
<dbReference type="Gene3D" id="3.40.50.300">
    <property type="entry name" value="P-loop containing nucleotide triphosphate hydrolases"/>
    <property type="match status" value="1"/>
</dbReference>